<evidence type="ECO:0000256" key="3">
    <source>
        <dbReference type="ARBA" id="ARBA00022475"/>
    </source>
</evidence>
<feature type="transmembrane region" description="Helical" evidence="7">
    <location>
        <begin position="61"/>
        <end position="84"/>
    </location>
</feature>
<keyword evidence="3 7" id="KW-1003">Cell membrane</keyword>
<dbReference type="InterPro" id="IPR005134">
    <property type="entry name" value="UPF0114"/>
</dbReference>
<keyword evidence="4 7" id="KW-0812">Transmembrane</keyword>
<sequence length="192" mass="21232">MHVIADMKRTEHALEVIIFNSRWLLAPFYLGLVISIALLLVKFGQDFFHMLPTIFTMSESGVILAILTLVDMSLVANLLLIIIFSGYENFVSKIDTAGHEDRPSWMGKVDFSGLKVKLIASIVAISAIELLKAFVNVSNIGVAGDLATWTVADKQLAWKVGIHFVLIISGVLFALMDRIAEGTKTHHTDKHK</sequence>
<dbReference type="PANTHER" id="PTHR38596:SF1">
    <property type="entry name" value="UPF0114 PROTEIN YQHA"/>
    <property type="match status" value="1"/>
</dbReference>
<organism evidence="8 9">
    <name type="scientific">Sulfuricaulis limicola</name>
    <dbReference type="NCBI Taxonomy" id="1620215"/>
    <lineage>
        <taxon>Bacteria</taxon>
        <taxon>Pseudomonadati</taxon>
        <taxon>Pseudomonadota</taxon>
        <taxon>Gammaproteobacteria</taxon>
        <taxon>Acidiferrobacterales</taxon>
        <taxon>Acidiferrobacteraceae</taxon>
        <taxon>Sulfuricaulis</taxon>
    </lineage>
</organism>
<dbReference type="Pfam" id="PF03350">
    <property type="entry name" value="UPF0114"/>
    <property type="match status" value="1"/>
</dbReference>
<keyword evidence="6 7" id="KW-0472">Membrane</keyword>
<evidence type="ECO:0000256" key="1">
    <source>
        <dbReference type="ARBA" id="ARBA00004651"/>
    </source>
</evidence>
<feature type="transmembrane region" description="Helical" evidence="7">
    <location>
        <begin position="116"/>
        <end position="135"/>
    </location>
</feature>
<feature type="transmembrane region" description="Helical" evidence="7">
    <location>
        <begin position="155"/>
        <end position="175"/>
    </location>
</feature>
<dbReference type="FunCoup" id="A0A1B4XFM7">
    <property type="interactions" value="20"/>
</dbReference>
<dbReference type="EMBL" id="AP014879">
    <property type="protein sequence ID" value="BAV33596.1"/>
    <property type="molecule type" value="Genomic_DNA"/>
</dbReference>
<evidence type="ECO:0000313" key="8">
    <source>
        <dbReference type="EMBL" id="BAV33596.1"/>
    </source>
</evidence>
<evidence type="ECO:0000313" key="9">
    <source>
        <dbReference type="Proteomes" id="UP000243180"/>
    </source>
</evidence>
<keyword evidence="9" id="KW-1185">Reference proteome</keyword>
<dbReference type="NCBIfam" id="TIGR00645">
    <property type="entry name" value="HI0507"/>
    <property type="match status" value="1"/>
</dbReference>
<keyword evidence="5 7" id="KW-1133">Transmembrane helix</keyword>
<evidence type="ECO:0000256" key="7">
    <source>
        <dbReference type="HAMAP-Rule" id="MF_00143"/>
    </source>
</evidence>
<comment type="subcellular location">
    <subcellularLocation>
        <location evidence="1 7">Cell membrane</location>
        <topology evidence="1 7">Multi-pass membrane protein</topology>
    </subcellularLocation>
</comment>
<name>A0A1B4XFM7_9GAMM</name>
<dbReference type="InParanoid" id="A0A1B4XFM7"/>
<evidence type="ECO:0000256" key="6">
    <source>
        <dbReference type="ARBA" id="ARBA00023136"/>
    </source>
</evidence>
<comment type="similarity">
    <text evidence="2 7">Belongs to the UPF0114 family.</text>
</comment>
<dbReference type="KEGG" id="slim:SCL_1284"/>
<evidence type="ECO:0000256" key="2">
    <source>
        <dbReference type="ARBA" id="ARBA00005774"/>
    </source>
</evidence>
<feature type="transmembrane region" description="Helical" evidence="7">
    <location>
        <begin position="21"/>
        <end position="41"/>
    </location>
</feature>
<evidence type="ECO:0000256" key="4">
    <source>
        <dbReference type="ARBA" id="ARBA00022692"/>
    </source>
</evidence>
<dbReference type="Proteomes" id="UP000243180">
    <property type="component" value="Chromosome"/>
</dbReference>
<dbReference type="PANTHER" id="PTHR38596">
    <property type="entry name" value="UPF0114 PROTEIN YQHA"/>
    <property type="match status" value="1"/>
</dbReference>
<gene>
    <name evidence="8" type="ORF">SCL_1284</name>
</gene>
<dbReference type="HAMAP" id="MF_00143">
    <property type="entry name" value="UPF0114"/>
    <property type="match status" value="1"/>
</dbReference>
<evidence type="ECO:0000256" key="5">
    <source>
        <dbReference type="ARBA" id="ARBA00022989"/>
    </source>
</evidence>
<dbReference type="AlphaFoldDB" id="A0A1B4XFM7"/>
<proteinExistence type="inferred from homology"/>
<accession>A0A1B4XFM7</accession>
<dbReference type="GO" id="GO:0005886">
    <property type="term" value="C:plasma membrane"/>
    <property type="evidence" value="ECO:0007669"/>
    <property type="project" value="UniProtKB-SubCell"/>
</dbReference>
<protein>
    <recommendedName>
        <fullName evidence="7">UPF0114 protein SCL_1284</fullName>
    </recommendedName>
</protein>
<dbReference type="InterPro" id="IPR020761">
    <property type="entry name" value="UPF0114_bac"/>
</dbReference>
<reference evidence="8 9" key="1">
    <citation type="submission" date="2015-05" db="EMBL/GenBank/DDBJ databases">
        <title>Complete genome sequence of a sulfur-oxidizing gammaproteobacterium strain HA5.</title>
        <authorList>
            <person name="Miura A."/>
            <person name="Kojima H."/>
            <person name="Fukui M."/>
        </authorList>
    </citation>
    <scope>NUCLEOTIDE SEQUENCE [LARGE SCALE GENOMIC DNA]</scope>
    <source>
        <strain evidence="8 9">HA5</strain>
    </source>
</reference>